<feature type="region of interest" description="Disordered" evidence="2">
    <location>
        <begin position="336"/>
        <end position="363"/>
    </location>
</feature>
<feature type="region of interest" description="Disordered" evidence="2">
    <location>
        <begin position="178"/>
        <end position="206"/>
    </location>
</feature>
<evidence type="ECO:0000256" key="1">
    <source>
        <dbReference type="SAM" id="Coils"/>
    </source>
</evidence>
<dbReference type="OMA" id="DQPRSKN"/>
<keyword evidence="4" id="KW-1185">Reference proteome</keyword>
<dbReference type="Gramene" id="Kaladp0020s0012.1.v1.1">
    <property type="protein sequence ID" value="Kaladp0020s0012.1.v1.1"/>
    <property type="gene ID" value="Kaladp0020s0012.v1.1"/>
</dbReference>
<dbReference type="Proteomes" id="UP000594263">
    <property type="component" value="Unplaced"/>
</dbReference>
<sequence length="422" mass="47671">MAYRRRQGITRTSTFKEEDPYHHHNNHDDDDVTRSPSNSPPSLAAQAIRASVPPLHSSHSAAYANPSADLQMHDDDPSKSGFWGVLARKAKLILDDQDDNDDDGDASGRIFIHRSPPTHQFSDRSRKIENPRIRKGLDVLATSLNHIGDTFERALEEGRTIVESKTADLIQETRKLQIRRKEGSSVSPSQSPLWQPLNPTPPNKQADQIKASRDVAMATAAKAKLLLRELKTAKADLAFAKERCRQLEEENKAIRESREKGASPADDDLIRHQLETLLAEKARLAHENSVYARENHFLREIVEYHQLTMQDVVYLDEGIEEVTEVYPIPGYPSVLSMSPSPSQTPPRTSLSEMFSTLDPPLSARRDRLLDETMMEGEENMLRRDPSRKELRRLDNSLVEEGQMKQRDGSRKDFGRLSTASSS</sequence>
<name>A0A7N0T388_KALFE</name>
<organism evidence="3 4">
    <name type="scientific">Kalanchoe fedtschenkoi</name>
    <name type="common">Lavender scallops</name>
    <name type="synonym">South American air plant</name>
    <dbReference type="NCBI Taxonomy" id="63787"/>
    <lineage>
        <taxon>Eukaryota</taxon>
        <taxon>Viridiplantae</taxon>
        <taxon>Streptophyta</taxon>
        <taxon>Embryophyta</taxon>
        <taxon>Tracheophyta</taxon>
        <taxon>Spermatophyta</taxon>
        <taxon>Magnoliopsida</taxon>
        <taxon>eudicotyledons</taxon>
        <taxon>Gunneridae</taxon>
        <taxon>Pentapetalae</taxon>
        <taxon>Saxifragales</taxon>
        <taxon>Crassulaceae</taxon>
        <taxon>Kalanchoe</taxon>
    </lineage>
</organism>
<feature type="region of interest" description="Disordered" evidence="2">
    <location>
        <begin position="375"/>
        <end position="422"/>
    </location>
</feature>
<reference evidence="3" key="1">
    <citation type="submission" date="2021-01" db="UniProtKB">
        <authorList>
            <consortium name="EnsemblPlants"/>
        </authorList>
    </citation>
    <scope>IDENTIFICATION</scope>
</reference>
<protein>
    <submittedName>
        <fullName evidence="3">Uncharacterized protein</fullName>
    </submittedName>
</protein>
<evidence type="ECO:0000313" key="3">
    <source>
        <dbReference type="EnsemblPlants" id="Kaladp0020s0012.1.v1.1"/>
    </source>
</evidence>
<feature type="coiled-coil region" evidence="1">
    <location>
        <begin position="223"/>
        <end position="257"/>
    </location>
</feature>
<dbReference type="EnsemblPlants" id="Kaladp0020s0012.1.v1.1">
    <property type="protein sequence ID" value="Kaladp0020s0012.1.v1.1"/>
    <property type="gene ID" value="Kaladp0020s0012.v1.1"/>
</dbReference>
<dbReference type="PANTHER" id="PTHR31016">
    <property type="entry name" value="OS04G0228100 PROTEIN"/>
    <property type="match status" value="1"/>
</dbReference>
<feature type="compositionally biased region" description="Low complexity" evidence="2">
    <location>
        <begin position="336"/>
        <end position="351"/>
    </location>
</feature>
<feature type="compositionally biased region" description="Basic and acidic residues" evidence="2">
    <location>
        <begin position="379"/>
        <end position="394"/>
    </location>
</feature>
<accession>A0A7N0T388</accession>
<feature type="compositionally biased region" description="Polar residues" evidence="2">
    <location>
        <begin position="184"/>
        <end position="193"/>
    </location>
</feature>
<keyword evidence="1" id="KW-0175">Coiled coil</keyword>
<proteinExistence type="predicted"/>
<evidence type="ECO:0000313" key="4">
    <source>
        <dbReference type="Proteomes" id="UP000594263"/>
    </source>
</evidence>
<feature type="region of interest" description="Disordered" evidence="2">
    <location>
        <begin position="1"/>
        <end position="46"/>
    </location>
</feature>
<feature type="compositionally biased region" description="Basic and acidic residues" evidence="2">
    <location>
        <begin position="401"/>
        <end position="414"/>
    </location>
</feature>
<evidence type="ECO:0000256" key="2">
    <source>
        <dbReference type="SAM" id="MobiDB-lite"/>
    </source>
</evidence>
<dbReference type="PANTHER" id="PTHR31016:SF20">
    <property type="entry name" value="HEAT-INDUCIBLE TRANSCRIPTION REPRESSOR-RELATED"/>
    <property type="match status" value="1"/>
</dbReference>
<dbReference type="AlphaFoldDB" id="A0A7N0T388"/>